<evidence type="ECO:0008006" key="3">
    <source>
        <dbReference type="Google" id="ProtNLM"/>
    </source>
</evidence>
<dbReference type="Proteomes" id="UP000243376">
    <property type="component" value="Unassembled WGS sequence"/>
</dbReference>
<evidence type="ECO:0000313" key="2">
    <source>
        <dbReference type="Proteomes" id="UP000243376"/>
    </source>
</evidence>
<protein>
    <recommendedName>
        <fullName evidence="3">DUF2993 domain-containing protein</fullName>
    </recommendedName>
</protein>
<reference evidence="1 2" key="1">
    <citation type="submission" date="2018-01" db="EMBL/GenBank/DDBJ databases">
        <title>Metagenomic assembled genomes from two thermal pools in the Uzon Caldera, Kamchatka, Russia.</title>
        <authorList>
            <person name="Wilkins L."/>
            <person name="Ettinger C."/>
        </authorList>
    </citation>
    <scope>NUCLEOTIDE SEQUENCE [LARGE SCALE GENOMIC DNA]</scope>
    <source>
        <strain evidence="1">ZAV-02</strain>
    </source>
</reference>
<evidence type="ECO:0000313" key="1">
    <source>
        <dbReference type="EMBL" id="PMP74241.1"/>
    </source>
</evidence>
<sequence length="192" mass="20425">MKRTRGRGHQLPVRYRESSGCFGQLARLSMGLLVIAGLTLLLTRPQLSAAIGHRIADLLVPSRETAVAPVPGLIAALPNGTITVSEAAINGYLNEIEATLPVESVNVRLISDRVIASIHAYGVTSVVSSGIAVQDGKLVMINPQLEGPLAALLSVRELTAVLNERLNAEFVRQGRQIVAVHVDNGTLTIVTR</sequence>
<dbReference type="EMBL" id="PNIQ01001023">
    <property type="protein sequence ID" value="PMP74241.1"/>
    <property type="molecule type" value="Genomic_DNA"/>
</dbReference>
<name>A0A2J6WU09_9CHLR</name>
<organism evidence="1 2">
    <name type="scientific">Chloroflexus aggregans</name>
    <dbReference type="NCBI Taxonomy" id="152260"/>
    <lineage>
        <taxon>Bacteria</taxon>
        <taxon>Bacillati</taxon>
        <taxon>Chloroflexota</taxon>
        <taxon>Chloroflexia</taxon>
        <taxon>Chloroflexales</taxon>
        <taxon>Chloroflexineae</taxon>
        <taxon>Chloroflexaceae</taxon>
        <taxon>Chloroflexus</taxon>
    </lineage>
</organism>
<dbReference type="AlphaFoldDB" id="A0A2J6WU09"/>
<accession>A0A2J6WU09</accession>
<comment type="caution">
    <text evidence="1">The sequence shown here is derived from an EMBL/GenBank/DDBJ whole genome shotgun (WGS) entry which is preliminary data.</text>
</comment>
<proteinExistence type="predicted"/>
<gene>
    <name evidence="1" type="ORF">C0184_15300</name>
</gene>